<evidence type="ECO:0000256" key="3">
    <source>
        <dbReference type="ARBA" id="ARBA00020983"/>
    </source>
</evidence>
<dbReference type="GO" id="GO:0006891">
    <property type="term" value="P:intra-Golgi vesicle-mediated transport"/>
    <property type="evidence" value="ECO:0007669"/>
    <property type="project" value="TreeGrafter"/>
</dbReference>
<feature type="region of interest" description="Disordered" evidence="9">
    <location>
        <begin position="63"/>
        <end position="185"/>
    </location>
</feature>
<dbReference type="Proteomes" id="UP000594638">
    <property type="component" value="Unassembled WGS sequence"/>
</dbReference>
<dbReference type="EMBL" id="CACTIH010007419">
    <property type="protein sequence ID" value="CAA3013008.1"/>
    <property type="molecule type" value="Genomic_DNA"/>
</dbReference>
<evidence type="ECO:0000256" key="1">
    <source>
        <dbReference type="ARBA" id="ARBA00004395"/>
    </source>
</evidence>
<dbReference type="PANTHER" id="PTHR21311">
    <property type="entry name" value="CONSERVED OLIGOMERIC GOLGI COMPLEX COMPONENT 8"/>
    <property type="match status" value="1"/>
</dbReference>
<reference evidence="10 11" key="1">
    <citation type="submission" date="2019-12" db="EMBL/GenBank/DDBJ databases">
        <authorList>
            <person name="Alioto T."/>
            <person name="Alioto T."/>
            <person name="Gomez Garrido J."/>
        </authorList>
    </citation>
    <scope>NUCLEOTIDE SEQUENCE [LARGE SCALE GENOMIC DNA]</scope>
</reference>
<keyword evidence="6" id="KW-0333">Golgi apparatus</keyword>
<comment type="similarity">
    <text evidence="2">Belongs to the COG8 family.</text>
</comment>
<gene>
    <name evidence="10" type="ORF">OLEA9_A021626</name>
</gene>
<proteinExistence type="inferred from homology"/>
<evidence type="ECO:0000256" key="9">
    <source>
        <dbReference type="SAM" id="MobiDB-lite"/>
    </source>
</evidence>
<evidence type="ECO:0000256" key="8">
    <source>
        <dbReference type="ARBA" id="ARBA00031347"/>
    </source>
</evidence>
<protein>
    <recommendedName>
        <fullName evidence="3">Conserved oligomeric Golgi complex subunit 8</fullName>
    </recommendedName>
    <alternativeName>
        <fullName evidence="8">Component of oligomeric Golgi complex 8</fullName>
    </alternativeName>
</protein>
<dbReference type="PANTHER" id="PTHR21311:SF0">
    <property type="entry name" value="CONSERVED OLIGOMERIC GOLGI COMPLEX SUBUNIT 8"/>
    <property type="match status" value="1"/>
</dbReference>
<organism evidence="10 11">
    <name type="scientific">Olea europaea subsp. europaea</name>
    <dbReference type="NCBI Taxonomy" id="158383"/>
    <lineage>
        <taxon>Eukaryota</taxon>
        <taxon>Viridiplantae</taxon>
        <taxon>Streptophyta</taxon>
        <taxon>Embryophyta</taxon>
        <taxon>Tracheophyta</taxon>
        <taxon>Spermatophyta</taxon>
        <taxon>Magnoliopsida</taxon>
        <taxon>eudicotyledons</taxon>
        <taxon>Gunneridae</taxon>
        <taxon>Pentapetalae</taxon>
        <taxon>asterids</taxon>
        <taxon>lamiids</taxon>
        <taxon>Lamiales</taxon>
        <taxon>Oleaceae</taxon>
        <taxon>Oleeae</taxon>
        <taxon>Olea</taxon>
    </lineage>
</organism>
<evidence type="ECO:0000256" key="7">
    <source>
        <dbReference type="ARBA" id="ARBA00023136"/>
    </source>
</evidence>
<evidence type="ECO:0000256" key="4">
    <source>
        <dbReference type="ARBA" id="ARBA00022448"/>
    </source>
</evidence>
<keyword evidence="5" id="KW-0653">Protein transport</keyword>
<comment type="subcellular location">
    <subcellularLocation>
        <location evidence="1">Golgi apparatus membrane</location>
        <topology evidence="1">Peripheral membrane protein</topology>
    </subcellularLocation>
</comment>
<comment type="caution">
    <text evidence="10">The sequence shown here is derived from an EMBL/GenBank/DDBJ whole genome shotgun (WGS) entry which is preliminary data.</text>
</comment>
<dbReference type="AlphaFoldDB" id="A0A8S0U3T4"/>
<evidence type="ECO:0000313" key="10">
    <source>
        <dbReference type="EMBL" id="CAA3013008.1"/>
    </source>
</evidence>
<dbReference type="GO" id="GO:0015031">
    <property type="term" value="P:protein transport"/>
    <property type="evidence" value="ECO:0007669"/>
    <property type="project" value="UniProtKB-KW"/>
</dbReference>
<dbReference type="OrthoDB" id="1676666at2759"/>
<feature type="compositionally biased region" description="Polar residues" evidence="9">
    <location>
        <begin position="107"/>
        <end position="119"/>
    </location>
</feature>
<dbReference type="GO" id="GO:0000139">
    <property type="term" value="C:Golgi membrane"/>
    <property type="evidence" value="ECO:0007669"/>
    <property type="project" value="UniProtKB-SubCell"/>
</dbReference>
<accession>A0A8S0U3T4</accession>
<evidence type="ECO:0000256" key="6">
    <source>
        <dbReference type="ARBA" id="ARBA00023034"/>
    </source>
</evidence>
<evidence type="ECO:0000256" key="5">
    <source>
        <dbReference type="ARBA" id="ARBA00022927"/>
    </source>
</evidence>
<keyword evidence="11" id="KW-1185">Reference proteome</keyword>
<keyword evidence="4" id="KW-0813">Transport</keyword>
<keyword evidence="7" id="KW-0472">Membrane</keyword>
<evidence type="ECO:0000256" key="2">
    <source>
        <dbReference type="ARBA" id="ARBA00006419"/>
    </source>
</evidence>
<dbReference type="Gramene" id="OE9A021626T1">
    <property type="protein sequence ID" value="OE9A021626C1"/>
    <property type="gene ID" value="OE9A021626"/>
</dbReference>
<feature type="compositionally biased region" description="Basic and acidic residues" evidence="9">
    <location>
        <begin position="135"/>
        <end position="150"/>
    </location>
</feature>
<feature type="compositionally biased region" description="Polar residues" evidence="9">
    <location>
        <begin position="151"/>
        <end position="163"/>
    </location>
</feature>
<dbReference type="InterPro" id="IPR007255">
    <property type="entry name" value="COG8"/>
</dbReference>
<evidence type="ECO:0000313" key="11">
    <source>
        <dbReference type="Proteomes" id="UP000594638"/>
    </source>
</evidence>
<sequence length="185" mass="20662">MLRDNESLLFLKLCQAFIEVAFPHCVTCFGHCYPGRAALIVDAKNLFDRINRLLATSPSRALPKQVHNVDSKSSMSENDGNLPVAENGVVHSDEQAASDNGKEKEQNNISPQRRSSVMNEDNLDPQPVAENGAVHSDEQATSDNEKEKEQNNISPQRRSSVMNEDNLDPQHQEVQKYYSTIETVP</sequence>
<dbReference type="GO" id="GO:0017119">
    <property type="term" value="C:Golgi transport complex"/>
    <property type="evidence" value="ECO:0007669"/>
    <property type="project" value="InterPro"/>
</dbReference>
<name>A0A8S0U3T4_OLEEU</name>